<keyword evidence="3" id="KW-1185">Reference proteome</keyword>
<dbReference type="EMBL" id="JAFCJH010000002">
    <property type="protein sequence ID" value="MBR0794452.1"/>
    <property type="molecule type" value="Genomic_DNA"/>
</dbReference>
<sequence length="59" mass="6614">MEQQGLIRRAIELGRHRGFVTFDQLNTLLPSVTTEPEDIEALMQALSEEGIDVVESDQS</sequence>
<gene>
    <name evidence="2" type="ORF">JQ615_03515</name>
</gene>
<reference evidence="3" key="1">
    <citation type="journal article" date="2021" name="ISME J.">
        <title>Evolutionary origin and ecological implication of a unique nif island in free-living Bradyrhizobium lineages.</title>
        <authorList>
            <person name="Tao J."/>
        </authorList>
    </citation>
    <scope>NUCLEOTIDE SEQUENCE [LARGE SCALE GENOMIC DNA]</scope>
    <source>
        <strain evidence="3">SZCCT0434</strain>
    </source>
</reference>
<dbReference type="Gene3D" id="1.10.220.120">
    <property type="entry name" value="Sigma-70 factor, region 1.1"/>
    <property type="match status" value="1"/>
</dbReference>
<dbReference type="InterPro" id="IPR007127">
    <property type="entry name" value="RNA_pol_sigma_70_r1_1"/>
</dbReference>
<organism evidence="2 3">
    <name type="scientific">Bradyrhizobium jicamae</name>
    <dbReference type="NCBI Taxonomy" id="280332"/>
    <lineage>
        <taxon>Bacteria</taxon>
        <taxon>Pseudomonadati</taxon>
        <taxon>Pseudomonadota</taxon>
        <taxon>Alphaproteobacteria</taxon>
        <taxon>Hyphomicrobiales</taxon>
        <taxon>Nitrobacteraceae</taxon>
        <taxon>Bradyrhizobium</taxon>
    </lineage>
</organism>
<evidence type="ECO:0000313" key="3">
    <source>
        <dbReference type="Proteomes" id="UP001315278"/>
    </source>
</evidence>
<accession>A0ABS5FCD7</accession>
<dbReference type="InterPro" id="IPR042189">
    <property type="entry name" value="RNA_pol_sigma_70_r1_1_sf"/>
</dbReference>
<comment type="caution">
    <text evidence="2">The sequence shown here is derived from an EMBL/GenBank/DDBJ whole genome shotgun (WGS) entry which is preliminary data.</text>
</comment>
<name>A0ABS5FCD7_9BRAD</name>
<evidence type="ECO:0000313" key="2">
    <source>
        <dbReference type="EMBL" id="MBR0794452.1"/>
    </source>
</evidence>
<feature type="domain" description="RNA polymerase sigma factor 70 region 1.1" evidence="1">
    <location>
        <begin position="3"/>
        <end position="58"/>
    </location>
</feature>
<evidence type="ECO:0000259" key="1">
    <source>
        <dbReference type="Pfam" id="PF03979"/>
    </source>
</evidence>
<dbReference type="Pfam" id="PF03979">
    <property type="entry name" value="Sigma70_r1_1"/>
    <property type="match status" value="1"/>
</dbReference>
<protein>
    <submittedName>
        <fullName evidence="2">RNA polymerase subunit sigma-70</fullName>
    </submittedName>
</protein>
<dbReference type="RefSeq" id="WP_212394274.1">
    <property type="nucleotide sequence ID" value="NZ_JAFCJH010000002.1"/>
</dbReference>
<dbReference type="Proteomes" id="UP001315278">
    <property type="component" value="Unassembled WGS sequence"/>
</dbReference>
<proteinExistence type="predicted"/>